<protein>
    <submittedName>
        <fullName evidence="7">Membrane protein</fullName>
    </submittedName>
</protein>
<evidence type="ECO:0000256" key="1">
    <source>
        <dbReference type="ARBA" id="ARBA00004127"/>
    </source>
</evidence>
<feature type="transmembrane region" description="Helical" evidence="5">
    <location>
        <begin position="21"/>
        <end position="39"/>
    </location>
</feature>
<feature type="transmembrane region" description="Helical" evidence="5">
    <location>
        <begin position="76"/>
        <end position="93"/>
    </location>
</feature>
<reference evidence="8" key="1">
    <citation type="journal article" date="2019" name="Int. J. Syst. Evol. Microbiol.">
        <title>The Global Catalogue of Microorganisms (GCM) 10K type strain sequencing project: providing services to taxonomists for standard genome sequencing and annotation.</title>
        <authorList>
            <consortium name="The Broad Institute Genomics Platform"/>
            <consortium name="The Broad Institute Genome Sequencing Center for Infectious Disease"/>
            <person name="Wu L."/>
            <person name="Ma J."/>
        </authorList>
    </citation>
    <scope>NUCLEOTIDE SEQUENCE [LARGE SCALE GENOMIC DNA]</scope>
    <source>
        <strain evidence="8">JCM 12762</strain>
    </source>
</reference>
<dbReference type="SMART" id="SM00752">
    <property type="entry name" value="HTTM"/>
    <property type="match status" value="1"/>
</dbReference>
<comment type="caution">
    <text evidence="7">The sequence shown here is derived from an EMBL/GenBank/DDBJ whole genome shotgun (WGS) entry which is preliminary data.</text>
</comment>
<feature type="transmembrane region" description="Helical" evidence="5">
    <location>
        <begin position="252"/>
        <end position="271"/>
    </location>
</feature>
<accession>A0ABP4G5D4</accession>
<dbReference type="InterPro" id="IPR023894">
    <property type="entry name" value="Sporulation_SdpB"/>
</dbReference>
<feature type="transmembrane region" description="Helical" evidence="5">
    <location>
        <begin position="223"/>
        <end position="245"/>
    </location>
</feature>
<comment type="subcellular location">
    <subcellularLocation>
        <location evidence="1">Endomembrane system</location>
        <topology evidence="1">Multi-pass membrane protein</topology>
    </subcellularLocation>
</comment>
<dbReference type="InterPro" id="IPR011020">
    <property type="entry name" value="HTTM-like"/>
</dbReference>
<dbReference type="PANTHER" id="PTHR39535:SF2">
    <property type="entry name" value="HTTM DOMAIN-CONTAINING PROTEIN"/>
    <property type="match status" value="1"/>
</dbReference>
<dbReference type="PANTHER" id="PTHR39535">
    <property type="entry name" value="SPORULATION-DELAYING PROTEIN SDPB"/>
    <property type="match status" value="1"/>
</dbReference>
<keyword evidence="4 5" id="KW-0472">Membrane</keyword>
<proteinExistence type="predicted"/>
<keyword evidence="2 5" id="KW-0812">Transmembrane</keyword>
<evidence type="ECO:0000256" key="5">
    <source>
        <dbReference type="SAM" id="Phobius"/>
    </source>
</evidence>
<feature type="domain" description="HTTM-like" evidence="6">
    <location>
        <begin position="14"/>
        <end position="289"/>
    </location>
</feature>
<dbReference type="InterPro" id="IPR052964">
    <property type="entry name" value="Sporulation_signal_mat"/>
</dbReference>
<feature type="transmembrane region" description="Helical" evidence="5">
    <location>
        <begin position="148"/>
        <end position="169"/>
    </location>
</feature>
<organism evidence="7 8">
    <name type="scientific">Rhodoglobus aureus</name>
    <dbReference type="NCBI Taxonomy" id="191497"/>
    <lineage>
        <taxon>Bacteria</taxon>
        <taxon>Bacillati</taxon>
        <taxon>Actinomycetota</taxon>
        <taxon>Actinomycetes</taxon>
        <taxon>Micrococcales</taxon>
        <taxon>Microbacteriaceae</taxon>
        <taxon>Rhodoglobus</taxon>
    </lineage>
</organism>
<evidence type="ECO:0000256" key="3">
    <source>
        <dbReference type="ARBA" id="ARBA00022989"/>
    </source>
</evidence>
<keyword evidence="3 5" id="KW-1133">Transmembrane helix</keyword>
<evidence type="ECO:0000256" key="4">
    <source>
        <dbReference type="ARBA" id="ARBA00023136"/>
    </source>
</evidence>
<gene>
    <name evidence="7" type="ORF">GCM10009655_07040</name>
</gene>
<dbReference type="NCBIfam" id="TIGR04033">
    <property type="entry name" value="export_SdpB"/>
    <property type="match status" value="1"/>
</dbReference>
<dbReference type="Proteomes" id="UP001500943">
    <property type="component" value="Unassembled WGS sequence"/>
</dbReference>
<evidence type="ECO:0000259" key="6">
    <source>
        <dbReference type="SMART" id="SM00752"/>
    </source>
</evidence>
<evidence type="ECO:0000313" key="7">
    <source>
        <dbReference type="EMBL" id="GAA1210552.1"/>
    </source>
</evidence>
<evidence type="ECO:0000313" key="8">
    <source>
        <dbReference type="Proteomes" id="UP001500943"/>
    </source>
</evidence>
<evidence type="ECO:0000256" key="2">
    <source>
        <dbReference type="ARBA" id="ARBA00022692"/>
    </source>
</evidence>
<keyword evidence="8" id="KW-1185">Reference proteome</keyword>
<name>A0ABP4G5D4_9MICO</name>
<sequence>MLTRLSRWVILWIDTPMWTQNLGIARTLIAVTGLATLAFNSMDTLIRPGAGIDVVPNCAGPARISAWCVVDPVDNSWMQILCILILALAASGWRPRLTAIPMWWVLFSNQASFTTVDGGDQVAAVLALLLIPVSLTDSRRFHWRHLSAAGLVGSGIYAGILARVTLVVIKVQVSFIYINACLSKLSVAEWLDGTSIYCWLRDPLFGPVGPLRQATDAMMLDPVLVASVTWGTLMLEFLLGISLFLPQRTKYVLLPLGVAFHLGIAVTMGLWTFAFAMWGALLLSLWPQGRLLYAMIMTARRIVEAFPRSASGLHDLSRPAGPPN</sequence>
<dbReference type="EMBL" id="BAAAKW010000017">
    <property type="protein sequence ID" value="GAA1210552.1"/>
    <property type="molecule type" value="Genomic_DNA"/>
</dbReference>